<feature type="chain" id="PRO_5012759344" evidence="2">
    <location>
        <begin position="25"/>
        <end position="245"/>
    </location>
</feature>
<feature type="compositionally biased region" description="Acidic residues" evidence="1">
    <location>
        <begin position="72"/>
        <end position="84"/>
    </location>
</feature>
<reference evidence="3 4" key="1">
    <citation type="submission" date="2015-12" db="EMBL/GenBank/DDBJ databases">
        <title>The genome of Folsomia candida.</title>
        <authorList>
            <person name="Faddeeva A."/>
            <person name="Derks M.F."/>
            <person name="Anvar Y."/>
            <person name="Smit S."/>
            <person name="Van Straalen N."/>
            <person name="Roelofs D."/>
        </authorList>
    </citation>
    <scope>NUCLEOTIDE SEQUENCE [LARGE SCALE GENOMIC DNA]</scope>
    <source>
        <strain evidence="3 4">VU population</strain>
        <tissue evidence="3">Whole body</tissue>
    </source>
</reference>
<dbReference type="Proteomes" id="UP000198287">
    <property type="component" value="Unassembled WGS sequence"/>
</dbReference>
<feature type="signal peptide" evidence="2">
    <location>
        <begin position="1"/>
        <end position="24"/>
    </location>
</feature>
<evidence type="ECO:0000313" key="3">
    <source>
        <dbReference type="EMBL" id="OXA51356.1"/>
    </source>
</evidence>
<feature type="compositionally biased region" description="Basic and acidic residues" evidence="1">
    <location>
        <begin position="131"/>
        <end position="142"/>
    </location>
</feature>
<organism evidence="3 4">
    <name type="scientific">Folsomia candida</name>
    <name type="common">Springtail</name>
    <dbReference type="NCBI Taxonomy" id="158441"/>
    <lineage>
        <taxon>Eukaryota</taxon>
        <taxon>Metazoa</taxon>
        <taxon>Ecdysozoa</taxon>
        <taxon>Arthropoda</taxon>
        <taxon>Hexapoda</taxon>
        <taxon>Collembola</taxon>
        <taxon>Entomobryomorpha</taxon>
        <taxon>Isotomoidea</taxon>
        <taxon>Isotomidae</taxon>
        <taxon>Proisotominae</taxon>
        <taxon>Folsomia</taxon>
    </lineage>
</organism>
<feature type="region of interest" description="Disordered" evidence="1">
    <location>
        <begin position="55"/>
        <end position="103"/>
    </location>
</feature>
<dbReference type="OrthoDB" id="10674083at2759"/>
<feature type="region of interest" description="Disordered" evidence="1">
    <location>
        <begin position="165"/>
        <end position="198"/>
    </location>
</feature>
<protein>
    <submittedName>
        <fullName evidence="3">Uncharacterized protein</fullName>
    </submittedName>
</protein>
<feature type="region of interest" description="Disordered" evidence="1">
    <location>
        <begin position="115"/>
        <end position="145"/>
    </location>
</feature>
<keyword evidence="2" id="KW-0732">Signal</keyword>
<gene>
    <name evidence="3" type="ORF">Fcan01_13331</name>
</gene>
<sequence>MGRLKIDLALALFAIIFVNCVVQSEYYIEQPTHIYVVGGPDSDDAVSVEEDEVVAVSPQNAQFQSRRGVASSDEDESESEDNESVEEKHQRTKGRPRPIKLPSNFDEIVRRKLQLAKRQRRPLHGDPSPIMRHDEDDEERKPPASRLLWPFSIEISKGKDGWGPGHYGSYDKGPHHGHGEPHPINFGAHDDDEYDPDDDPEVQKLRLEMYKMVTRAKKWKKILKYNLAEVGAQIFTKGIEFLEFI</sequence>
<feature type="compositionally biased region" description="Basic and acidic residues" evidence="1">
    <location>
        <begin position="172"/>
        <end position="181"/>
    </location>
</feature>
<name>A0A226E4E1_FOLCA</name>
<proteinExistence type="predicted"/>
<evidence type="ECO:0000313" key="4">
    <source>
        <dbReference type="Proteomes" id="UP000198287"/>
    </source>
</evidence>
<dbReference type="EMBL" id="LNIX01000007">
    <property type="protein sequence ID" value="OXA51356.1"/>
    <property type="molecule type" value="Genomic_DNA"/>
</dbReference>
<dbReference type="AlphaFoldDB" id="A0A226E4E1"/>
<accession>A0A226E4E1</accession>
<evidence type="ECO:0000256" key="2">
    <source>
        <dbReference type="SAM" id="SignalP"/>
    </source>
</evidence>
<keyword evidence="4" id="KW-1185">Reference proteome</keyword>
<evidence type="ECO:0000256" key="1">
    <source>
        <dbReference type="SAM" id="MobiDB-lite"/>
    </source>
</evidence>
<comment type="caution">
    <text evidence="3">The sequence shown here is derived from an EMBL/GenBank/DDBJ whole genome shotgun (WGS) entry which is preliminary data.</text>
</comment>